<dbReference type="Pfam" id="PF01814">
    <property type="entry name" value="Hemerythrin"/>
    <property type="match status" value="1"/>
</dbReference>
<sequence length="375" mass="41919">MLHLWNQAELLPLTSKMAQHLQTPSSRPDYSSIHSPDTGKESSTTRQWPENPFTLIRTVHPTNEASDTSPDAKTIHVARLMALTHNTIFRALNAIYAQSSLVPSGGSDPQAVKDLLTFTKFTMAFLQNHHKCEELVFFPMLEAQASRPGMMSVDVEQHKAFEDSLHDLEVYVALGLESLTGKGDKARKAEWEFKPQDLRFKIDALAEPLSKHLHDEIPRLLEVGKLVGPDTLETCYTALHDEAEGTTDAFEIGPLVLGCQDRTFKIDNQEIQFPVLPFSWAPYLVQHIVARKHAGAWRFCPSTFFGEPKGTEWFSLNGTITSSNEYGENKRSSGRFALVLFIVVAALVFVGFGGKRPEFPVGHWFHGLFSLVGSK</sequence>
<dbReference type="PANTHER" id="PTHR38048">
    <property type="entry name" value="EXPRESSED PROTEIN"/>
    <property type="match status" value="1"/>
</dbReference>
<evidence type="ECO:0000313" key="4">
    <source>
        <dbReference type="EMBL" id="KAK4209455.1"/>
    </source>
</evidence>
<evidence type="ECO:0000256" key="2">
    <source>
        <dbReference type="SAM" id="Phobius"/>
    </source>
</evidence>
<dbReference type="InterPro" id="IPR053206">
    <property type="entry name" value="Dimeric_xanthone_biosynth"/>
</dbReference>
<comment type="caution">
    <text evidence="4">The sequence shown here is derived from an EMBL/GenBank/DDBJ whole genome shotgun (WGS) entry which is preliminary data.</text>
</comment>
<evidence type="ECO:0000259" key="3">
    <source>
        <dbReference type="Pfam" id="PF01814"/>
    </source>
</evidence>
<keyword evidence="2" id="KW-0472">Membrane</keyword>
<gene>
    <name evidence="4" type="ORF">QBC37DRAFT_486098</name>
</gene>
<accession>A0AAN7B628</accession>
<keyword evidence="5" id="KW-1185">Reference proteome</keyword>
<name>A0AAN7B628_9PEZI</name>
<feature type="compositionally biased region" description="Polar residues" evidence="1">
    <location>
        <begin position="18"/>
        <end position="48"/>
    </location>
</feature>
<dbReference type="PANTHER" id="PTHR38048:SF2">
    <property type="entry name" value="HEMERYTHRIN-LIKE DOMAIN-CONTAINING PROTEIN"/>
    <property type="match status" value="1"/>
</dbReference>
<dbReference type="Gene3D" id="1.20.120.520">
    <property type="entry name" value="nmb1532 protein domain like"/>
    <property type="match status" value="1"/>
</dbReference>
<reference evidence="4" key="1">
    <citation type="journal article" date="2023" name="Mol. Phylogenet. Evol.">
        <title>Genome-scale phylogeny and comparative genomics of the fungal order Sordariales.</title>
        <authorList>
            <person name="Hensen N."/>
            <person name="Bonometti L."/>
            <person name="Westerberg I."/>
            <person name="Brannstrom I.O."/>
            <person name="Guillou S."/>
            <person name="Cros-Aarteil S."/>
            <person name="Calhoun S."/>
            <person name="Haridas S."/>
            <person name="Kuo A."/>
            <person name="Mondo S."/>
            <person name="Pangilinan J."/>
            <person name="Riley R."/>
            <person name="LaButti K."/>
            <person name="Andreopoulos B."/>
            <person name="Lipzen A."/>
            <person name="Chen C."/>
            <person name="Yan M."/>
            <person name="Daum C."/>
            <person name="Ng V."/>
            <person name="Clum A."/>
            <person name="Steindorff A."/>
            <person name="Ohm R.A."/>
            <person name="Martin F."/>
            <person name="Silar P."/>
            <person name="Natvig D.O."/>
            <person name="Lalanne C."/>
            <person name="Gautier V."/>
            <person name="Ament-Velasquez S.L."/>
            <person name="Kruys A."/>
            <person name="Hutchinson M.I."/>
            <person name="Powell A.J."/>
            <person name="Barry K."/>
            <person name="Miller A.N."/>
            <person name="Grigoriev I.V."/>
            <person name="Debuchy R."/>
            <person name="Gladieux P."/>
            <person name="Hiltunen Thoren M."/>
            <person name="Johannesson H."/>
        </authorList>
    </citation>
    <scope>NUCLEOTIDE SEQUENCE</scope>
    <source>
        <strain evidence="4">PSN293</strain>
    </source>
</reference>
<evidence type="ECO:0000313" key="5">
    <source>
        <dbReference type="Proteomes" id="UP001301769"/>
    </source>
</evidence>
<dbReference type="InterPro" id="IPR012312">
    <property type="entry name" value="Hemerythrin-like"/>
</dbReference>
<proteinExistence type="predicted"/>
<organism evidence="4 5">
    <name type="scientific">Rhypophila decipiens</name>
    <dbReference type="NCBI Taxonomy" id="261697"/>
    <lineage>
        <taxon>Eukaryota</taxon>
        <taxon>Fungi</taxon>
        <taxon>Dikarya</taxon>
        <taxon>Ascomycota</taxon>
        <taxon>Pezizomycotina</taxon>
        <taxon>Sordariomycetes</taxon>
        <taxon>Sordariomycetidae</taxon>
        <taxon>Sordariales</taxon>
        <taxon>Naviculisporaceae</taxon>
        <taxon>Rhypophila</taxon>
    </lineage>
</organism>
<evidence type="ECO:0000256" key="1">
    <source>
        <dbReference type="SAM" id="MobiDB-lite"/>
    </source>
</evidence>
<keyword evidence="2" id="KW-1133">Transmembrane helix</keyword>
<reference evidence="4" key="2">
    <citation type="submission" date="2023-05" db="EMBL/GenBank/DDBJ databases">
        <authorList>
            <consortium name="Lawrence Berkeley National Laboratory"/>
            <person name="Steindorff A."/>
            <person name="Hensen N."/>
            <person name="Bonometti L."/>
            <person name="Westerberg I."/>
            <person name="Brannstrom I.O."/>
            <person name="Guillou S."/>
            <person name="Cros-Aarteil S."/>
            <person name="Calhoun S."/>
            <person name="Haridas S."/>
            <person name="Kuo A."/>
            <person name="Mondo S."/>
            <person name="Pangilinan J."/>
            <person name="Riley R."/>
            <person name="Labutti K."/>
            <person name="Andreopoulos B."/>
            <person name="Lipzen A."/>
            <person name="Chen C."/>
            <person name="Yanf M."/>
            <person name="Daum C."/>
            <person name="Ng V."/>
            <person name="Clum A."/>
            <person name="Ohm R."/>
            <person name="Martin F."/>
            <person name="Silar P."/>
            <person name="Natvig D."/>
            <person name="Lalanne C."/>
            <person name="Gautier V."/>
            <person name="Ament-Velasquez S.L."/>
            <person name="Kruys A."/>
            <person name="Hutchinson M.I."/>
            <person name="Powell A.J."/>
            <person name="Barry K."/>
            <person name="Miller A.N."/>
            <person name="Grigoriev I.V."/>
            <person name="Debuchy R."/>
            <person name="Gladieux P."/>
            <person name="Thoren M.H."/>
            <person name="Johannesson H."/>
        </authorList>
    </citation>
    <scope>NUCLEOTIDE SEQUENCE</scope>
    <source>
        <strain evidence="4">PSN293</strain>
    </source>
</reference>
<dbReference type="Proteomes" id="UP001301769">
    <property type="component" value="Unassembled WGS sequence"/>
</dbReference>
<dbReference type="EMBL" id="MU858204">
    <property type="protein sequence ID" value="KAK4209455.1"/>
    <property type="molecule type" value="Genomic_DNA"/>
</dbReference>
<keyword evidence="2" id="KW-0812">Transmembrane</keyword>
<feature type="region of interest" description="Disordered" evidence="1">
    <location>
        <begin position="18"/>
        <end position="52"/>
    </location>
</feature>
<feature type="domain" description="Hemerythrin-like" evidence="3">
    <location>
        <begin position="79"/>
        <end position="216"/>
    </location>
</feature>
<protein>
    <recommendedName>
        <fullName evidence="3">Hemerythrin-like domain-containing protein</fullName>
    </recommendedName>
</protein>
<feature type="transmembrane region" description="Helical" evidence="2">
    <location>
        <begin position="336"/>
        <end position="354"/>
    </location>
</feature>
<dbReference type="AlphaFoldDB" id="A0AAN7B628"/>